<keyword evidence="5" id="KW-1133">Transmembrane helix</keyword>
<evidence type="ECO:0000256" key="2">
    <source>
        <dbReference type="ARBA" id="ARBA00023224"/>
    </source>
</evidence>
<dbReference type="Pfam" id="PF00015">
    <property type="entry name" value="MCPsignal"/>
    <property type="match status" value="1"/>
</dbReference>
<proteinExistence type="inferred from homology"/>
<dbReference type="CDD" id="cd06225">
    <property type="entry name" value="HAMP"/>
    <property type="match status" value="1"/>
</dbReference>
<dbReference type="InterPro" id="IPR004089">
    <property type="entry name" value="MCPsignal_dom"/>
</dbReference>
<evidence type="ECO:0000256" key="4">
    <source>
        <dbReference type="PROSITE-ProRule" id="PRU00284"/>
    </source>
</evidence>
<evidence type="ECO:0000259" key="7">
    <source>
        <dbReference type="PROSITE" id="PS50885"/>
    </source>
</evidence>
<evidence type="ECO:0000256" key="5">
    <source>
        <dbReference type="SAM" id="Phobius"/>
    </source>
</evidence>
<dbReference type="Gene3D" id="1.10.287.950">
    <property type="entry name" value="Methyl-accepting chemotaxis protein"/>
    <property type="match status" value="1"/>
</dbReference>
<organism evidence="8 9">
    <name type="scientific">Psychrosphaera aquimarina</name>
    <dbReference type="NCBI Taxonomy" id="2044854"/>
    <lineage>
        <taxon>Bacteria</taxon>
        <taxon>Pseudomonadati</taxon>
        <taxon>Pseudomonadota</taxon>
        <taxon>Gammaproteobacteria</taxon>
        <taxon>Alteromonadales</taxon>
        <taxon>Pseudoalteromonadaceae</taxon>
        <taxon>Psychrosphaera</taxon>
    </lineage>
</organism>
<evidence type="ECO:0000256" key="3">
    <source>
        <dbReference type="ARBA" id="ARBA00029447"/>
    </source>
</evidence>
<dbReference type="SUPFAM" id="SSF58104">
    <property type="entry name" value="Methyl-accepting chemotaxis protein (MCP) signaling domain"/>
    <property type="match status" value="1"/>
</dbReference>
<name>A0ABU3R4R8_9GAMM</name>
<dbReference type="PRINTS" id="PR00260">
    <property type="entry name" value="CHEMTRNSDUCR"/>
</dbReference>
<protein>
    <submittedName>
        <fullName evidence="8">Methyl-accepting chemotaxis protein</fullName>
    </submittedName>
</protein>
<dbReference type="Pfam" id="PF00672">
    <property type="entry name" value="HAMP"/>
    <property type="match status" value="1"/>
</dbReference>
<comment type="subcellular location">
    <subcellularLocation>
        <location evidence="1">Membrane</location>
    </subcellularLocation>
</comment>
<dbReference type="SMART" id="SM00283">
    <property type="entry name" value="MA"/>
    <property type="match status" value="1"/>
</dbReference>
<dbReference type="InterPro" id="IPR004090">
    <property type="entry name" value="Chemotax_Me-accpt_rcpt"/>
</dbReference>
<feature type="domain" description="HAMP" evidence="7">
    <location>
        <begin position="342"/>
        <end position="394"/>
    </location>
</feature>
<keyword evidence="9" id="KW-1185">Reference proteome</keyword>
<evidence type="ECO:0000313" key="9">
    <source>
        <dbReference type="Proteomes" id="UP001257914"/>
    </source>
</evidence>
<dbReference type="PROSITE" id="PS50885">
    <property type="entry name" value="HAMP"/>
    <property type="match status" value="1"/>
</dbReference>
<keyword evidence="5" id="KW-0812">Transmembrane</keyword>
<evidence type="ECO:0000259" key="6">
    <source>
        <dbReference type="PROSITE" id="PS50111"/>
    </source>
</evidence>
<dbReference type="RefSeq" id="WP_315948080.1">
    <property type="nucleotide sequence ID" value="NZ_JAWCUA010000010.1"/>
</dbReference>
<comment type="similarity">
    <text evidence="3">Belongs to the methyl-accepting chemotaxis (MCP) protein family.</text>
</comment>
<dbReference type="EMBL" id="JAWCUA010000010">
    <property type="protein sequence ID" value="MDU0114462.1"/>
    <property type="molecule type" value="Genomic_DNA"/>
</dbReference>
<reference evidence="8 9" key="1">
    <citation type="submission" date="2023-10" db="EMBL/GenBank/DDBJ databases">
        <title>Psychrosphaera aquimaarina strain SW33 isolated from seawater.</title>
        <authorList>
            <person name="Bayburt H."/>
            <person name="Kim J.M."/>
            <person name="Choi B.J."/>
            <person name="Jeon C.O."/>
        </authorList>
    </citation>
    <scope>NUCLEOTIDE SEQUENCE [LARGE SCALE GENOMIC DNA]</scope>
    <source>
        <strain evidence="8 9">KCTC 52743</strain>
    </source>
</reference>
<dbReference type="InterPro" id="IPR003660">
    <property type="entry name" value="HAMP_dom"/>
</dbReference>
<dbReference type="SMART" id="SM00304">
    <property type="entry name" value="HAMP"/>
    <property type="match status" value="1"/>
</dbReference>
<evidence type="ECO:0000256" key="1">
    <source>
        <dbReference type="ARBA" id="ARBA00004370"/>
    </source>
</evidence>
<feature type="domain" description="Methyl-accepting transducer" evidence="6">
    <location>
        <begin position="399"/>
        <end position="635"/>
    </location>
</feature>
<dbReference type="PANTHER" id="PTHR32089">
    <property type="entry name" value="METHYL-ACCEPTING CHEMOTAXIS PROTEIN MCPB"/>
    <property type="match status" value="1"/>
</dbReference>
<keyword evidence="2 4" id="KW-0807">Transducer</keyword>
<comment type="caution">
    <text evidence="8">The sequence shown here is derived from an EMBL/GenBank/DDBJ whole genome shotgun (WGS) entry which is preliminary data.</text>
</comment>
<dbReference type="PANTHER" id="PTHR32089:SF70">
    <property type="entry name" value="ENERGY TAXIS MODULATING METHYL ACCEPTING SENSORY TRANSDUCER"/>
    <property type="match status" value="1"/>
</dbReference>
<dbReference type="PROSITE" id="PS50111">
    <property type="entry name" value="CHEMOTAXIS_TRANSDUC_2"/>
    <property type="match status" value="1"/>
</dbReference>
<accession>A0ABU3R4R8</accession>
<evidence type="ECO:0000313" key="8">
    <source>
        <dbReference type="EMBL" id="MDU0114462.1"/>
    </source>
</evidence>
<feature type="transmembrane region" description="Helical" evidence="5">
    <location>
        <begin position="323"/>
        <end position="344"/>
    </location>
</feature>
<sequence>MNLTIAMRVIGGFAITSTLLLFLGINSVNVLNGISESTTQVNQVSVPALDTSAKLQQKFIEMSKTALLEYYASDFETIESSISTFSVQSSEFDTDFALLSEIVSQDELLYEALPSVQTSYTSFREKADLLAESKELTLKLADSVVTAFDDTEMAADDAATYILDFIDLNDLSETNPAARELASKLESNMVSVISAVTDIRKETKKLTVTVIVKELAYTQDSIKATTGQLKALVGNADLEGFDDVLEQIDIVNNLLTGSKSIQSLKVAWLNQLETTDRLLEETNLEIKKGLESLASLAKVVKEQLALMKTELSEDVNDGVSRSWVVMLFAVVVSIFIAFITVIRVTRPLSEVNRVLNIVSTGDLTTKLDESGTDEFGTLAKNCNTLIDNLRDLINGIVNRSNQLATAAEQTSMVVKESTIAINDQRSQVEQAATATSEMASTSESVMERANEALADIKHADEEAEKVKRISDTNKQTILTLASEIEQASGVINEVNQHSAAIGGILDVIRGVADQTNLLALNAAIEAARAGEHGRGFAVVADEVRSLASKTQQSTEEIQSMIEQLQNGSTSAVAVMNNSKSQAERCVEQSEQATIALDGITDSVHQANDMSEQIVSAAREQNQVSSEISERLESIVTIAEQTAAGAHQTEMSSQEVAKLAEELRQSVDQFRL</sequence>
<dbReference type="Proteomes" id="UP001257914">
    <property type="component" value="Unassembled WGS sequence"/>
</dbReference>
<gene>
    <name evidence="8" type="ORF">RT723_15980</name>
</gene>
<keyword evidence="5" id="KW-0472">Membrane</keyword>